<feature type="transmembrane region" description="Helical" evidence="1">
    <location>
        <begin position="25"/>
        <end position="44"/>
    </location>
</feature>
<dbReference type="AlphaFoldDB" id="A0AAD6VRM5"/>
<sequence>MAPVDTSSPIEYLAGLVPYPAPSKTSFVVGTILLIITICILRLASPGRCTQCMDEELEKATTLYEKAVHDQLLDFQIKDDRTIAEGLSALDDEARELRIKTLGFETGIPPLLWWNVLVALFTGHSVAIAKCTWNIRDWRRRIQFRSSLYDAAASVFQQLIMEHRARDFSMAATPAQQLRLRRHCRRHGFPDYCA</sequence>
<comment type="caution">
    <text evidence="2">The sequence shown here is derived from an EMBL/GenBank/DDBJ whole genome shotgun (WGS) entry which is preliminary data.</text>
</comment>
<proteinExistence type="predicted"/>
<evidence type="ECO:0000256" key="1">
    <source>
        <dbReference type="SAM" id="Phobius"/>
    </source>
</evidence>
<keyword evidence="1" id="KW-0472">Membrane</keyword>
<gene>
    <name evidence="2" type="ORF">GGX14DRAFT_559497</name>
</gene>
<evidence type="ECO:0000313" key="3">
    <source>
        <dbReference type="Proteomes" id="UP001219525"/>
    </source>
</evidence>
<keyword evidence="3" id="KW-1185">Reference proteome</keyword>
<accession>A0AAD6VRM5</accession>
<keyword evidence="1" id="KW-0812">Transmembrane</keyword>
<evidence type="ECO:0000313" key="2">
    <source>
        <dbReference type="EMBL" id="KAJ7220705.1"/>
    </source>
</evidence>
<dbReference type="EMBL" id="JARJCW010000009">
    <property type="protein sequence ID" value="KAJ7220705.1"/>
    <property type="molecule type" value="Genomic_DNA"/>
</dbReference>
<reference evidence="2" key="1">
    <citation type="submission" date="2023-03" db="EMBL/GenBank/DDBJ databases">
        <title>Massive genome expansion in bonnet fungi (Mycena s.s.) driven by repeated elements and novel gene families across ecological guilds.</title>
        <authorList>
            <consortium name="Lawrence Berkeley National Laboratory"/>
            <person name="Harder C.B."/>
            <person name="Miyauchi S."/>
            <person name="Viragh M."/>
            <person name="Kuo A."/>
            <person name="Thoen E."/>
            <person name="Andreopoulos B."/>
            <person name="Lu D."/>
            <person name="Skrede I."/>
            <person name="Drula E."/>
            <person name="Henrissat B."/>
            <person name="Morin E."/>
            <person name="Kohler A."/>
            <person name="Barry K."/>
            <person name="LaButti K."/>
            <person name="Morin E."/>
            <person name="Salamov A."/>
            <person name="Lipzen A."/>
            <person name="Mereny Z."/>
            <person name="Hegedus B."/>
            <person name="Baldrian P."/>
            <person name="Stursova M."/>
            <person name="Weitz H."/>
            <person name="Taylor A."/>
            <person name="Grigoriev I.V."/>
            <person name="Nagy L.G."/>
            <person name="Martin F."/>
            <person name="Kauserud H."/>
        </authorList>
    </citation>
    <scope>NUCLEOTIDE SEQUENCE</scope>
    <source>
        <strain evidence="2">9144</strain>
    </source>
</reference>
<dbReference type="Proteomes" id="UP001219525">
    <property type="component" value="Unassembled WGS sequence"/>
</dbReference>
<name>A0AAD6VRM5_9AGAR</name>
<organism evidence="2 3">
    <name type="scientific">Mycena pura</name>
    <dbReference type="NCBI Taxonomy" id="153505"/>
    <lineage>
        <taxon>Eukaryota</taxon>
        <taxon>Fungi</taxon>
        <taxon>Dikarya</taxon>
        <taxon>Basidiomycota</taxon>
        <taxon>Agaricomycotina</taxon>
        <taxon>Agaricomycetes</taxon>
        <taxon>Agaricomycetidae</taxon>
        <taxon>Agaricales</taxon>
        <taxon>Marasmiineae</taxon>
        <taxon>Mycenaceae</taxon>
        <taxon>Mycena</taxon>
    </lineage>
</organism>
<protein>
    <submittedName>
        <fullName evidence="2">Uncharacterized protein</fullName>
    </submittedName>
</protein>
<keyword evidence="1" id="KW-1133">Transmembrane helix</keyword>